<evidence type="ECO:0000313" key="2">
    <source>
        <dbReference type="Proteomes" id="UP000289859"/>
    </source>
</evidence>
<proteinExistence type="predicted"/>
<dbReference type="Proteomes" id="UP000289859">
    <property type="component" value="Unassembled WGS sequence"/>
</dbReference>
<protein>
    <recommendedName>
        <fullName evidence="3">GTPase</fullName>
    </recommendedName>
</protein>
<dbReference type="AlphaFoldDB" id="A0A4Q0PEP9"/>
<dbReference type="EMBL" id="QOVK01000003">
    <property type="protein sequence ID" value="RXG25345.1"/>
    <property type="molecule type" value="Genomic_DNA"/>
</dbReference>
<sequence>MQKLIFVYSAHSGNLNAYLDSLHKIVSPSTYACKLCDLTYGVFREREVWKKFREENHIEMKFYHIDEFRKAYAEDSKNFNEFPFILKEENKKLEMFLSVDALDTLKTDQELIGIIRTRIPVL</sequence>
<comment type="caution">
    <text evidence="1">The sequence shown here is derived from an EMBL/GenBank/DDBJ whole genome shotgun (WGS) entry which is preliminary data.</text>
</comment>
<keyword evidence="2" id="KW-1185">Reference proteome</keyword>
<dbReference type="OrthoDB" id="572467at2"/>
<evidence type="ECO:0008006" key="3">
    <source>
        <dbReference type="Google" id="ProtNLM"/>
    </source>
</evidence>
<organism evidence="1 2">
    <name type="scientific">Leeuwenhoekiella polynyae</name>
    <dbReference type="NCBI Taxonomy" id="1550906"/>
    <lineage>
        <taxon>Bacteria</taxon>
        <taxon>Pseudomonadati</taxon>
        <taxon>Bacteroidota</taxon>
        <taxon>Flavobacteriia</taxon>
        <taxon>Flavobacteriales</taxon>
        <taxon>Flavobacteriaceae</taxon>
        <taxon>Leeuwenhoekiella</taxon>
    </lineage>
</organism>
<accession>A0A4Q0PEP9</accession>
<gene>
    <name evidence="1" type="ORF">DSM02_1316</name>
</gene>
<evidence type="ECO:0000313" key="1">
    <source>
        <dbReference type="EMBL" id="RXG25345.1"/>
    </source>
</evidence>
<reference evidence="1 2" key="1">
    <citation type="submission" date="2018-07" db="EMBL/GenBank/DDBJ databases">
        <title>Leeuwenhoekiella genomics.</title>
        <authorList>
            <person name="Tahon G."/>
            <person name="Willems A."/>
        </authorList>
    </citation>
    <scope>NUCLEOTIDE SEQUENCE [LARGE SCALE GENOMIC DNA]</scope>
    <source>
        <strain evidence="1 2">LMG 29608</strain>
    </source>
</reference>
<dbReference type="RefSeq" id="WP_128764841.1">
    <property type="nucleotide sequence ID" value="NZ_JBHUOO010000048.1"/>
</dbReference>
<name>A0A4Q0PEP9_9FLAO</name>